<dbReference type="EMBL" id="JAPEIS010000016">
    <property type="protein sequence ID" value="KAJ8058534.1"/>
    <property type="molecule type" value="Genomic_DNA"/>
</dbReference>
<reference evidence="1" key="1">
    <citation type="submission" date="2022-11" db="EMBL/GenBank/DDBJ databases">
        <title>Genome Resource of Sclerotinia nivalis Strain SnTB1, a Plant Pathogen Isolated from American Ginseng.</title>
        <authorList>
            <person name="Fan S."/>
        </authorList>
    </citation>
    <scope>NUCLEOTIDE SEQUENCE</scope>
    <source>
        <strain evidence="1">SnTB1</strain>
    </source>
</reference>
<gene>
    <name evidence="1" type="ORF">OCU04_012715</name>
</gene>
<proteinExistence type="predicted"/>
<comment type="caution">
    <text evidence="1">The sequence shown here is derived from an EMBL/GenBank/DDBJ whole genome shotgun (WGS) entry which is preliminary data.</text>
</comment>
<evidence type="ECO:0000313" key="2">
    <source>
        <dbReference type="Proteomes" id="UP001152300"/>
    </source>
</evidence>
<keyword evidence="2" id="KW-1185">Reference proteome</keyword>
<sequence length="86" mass="9092">MGICRPLIYLVSVFEPDCKCTAIIPAAVIRIAIIRKKAGGRVFDATRRRCCGRGFADAAVEARGRQPLRVSGGAFASVSAKGARVA</sequence>
<dbReference type="AlphaFoldDB" id="A0A9X0DD92"/>
<dbReference type="Proteomes" id="UP001152300">
    <property type="component" value="Unassembled WGS sequence"/>
</dbReference>
<evidence type="ECO:0000313" key="1">
    <source>
        <dbReference type="EMBL" id="KAJ8058534.1"/>
    </source>
</evidence>
<protein>
    <submittedName>
        <fullName evidence="1">Uncharacterized protein</fullName>
    </submittedName>
</protein>
<accession>A0A9X0DD92</accession>
<organism evidence="1 2">
    <name type="scientific">Sclerotinia nivalis</name>
    <dbReference type="NCBI Taxonomy" id="352851"/>
    <lineage>
        <taxon>Eukaryota</taxon>
        <taxon>Fungi</taxon>
        <taxon>Dikarya</taxon>
        <taxon>Ascomycota</taxon>
        <taxon>Pezizomycotina</taxon>
        <taxon>Leotiomycetes</taxon>
        <taxon>Helotiales</taxon>
        <taxon>Sclerotiniaceae</taxon>
        <taxon>Sclerotinia</taxon>
    </lineage>
</organism>
<name>A0A9X0DD92_9HELO</name>